<gene>
    <name evidence="2" type="ORF">PEVE_00005861</name>
</gene>
<feature type="compositionally biased region" description="Low complexity" evidence="1">
    <location>
        <begin position="17"/>
        <end position="29"/>
    </location>
</feature>
<evidence type="ECO:0000313" key="3">
    <source>
        <dbReference type="Proteomes" id="UP001159427"/>
    </source>
</evidence>
<evidence type="ECO:0000256" key="1">
    <source>
        <dbReference type="SAM" id="MobiDB-lite"/>
    </source>
</evidence>
<organism evidence="2 3">
    <name type="scientific">Porites evermanni</name>
    <dbReference type="NCBI Taxonomy" id="104178"/>
    <lineage>
        <taxon>Eukaryota</taxon>
        <taxon>Metazoa</taxon>
        <taxon>Cnidaria</taxon>
        <taxon>Anthozoa</taxon>
        <taxon>Hexacorallia</taxon>
        <taxon>Scleractinia</taxon>
        <taxon>Fungiina</taxon>
        <taxon>Poritidae</taxon>
        <taxon>Porites</taxon>
    </lineage>
</organism>
<protein>
    <submittedName>
        <fullName evidence="2">Uncharacterized protein</fullName>
    </submittedName>
</protein>
<sequence length="116" mass="12672">MVSVGPPPKEYNKLHVSLSSSADSAAVISNTEKENATDIEDMQVEEEEQPKGSTTDSEDSDPSSHTSVSDVEDSDSDKDDHNSDTGESLPPDMRWYIKKDGNNVHISKAIKVLLPR</sequence>
<feature type="compositionally biased region" description="Acidic residues" evidence="1">
    <location>
        <begin position="37"/>
        <end position="48"/>
    </location>
</feature>
<dbReference type="Proteomes" id="UP001159427">
    <property type="component" value="Unassembled WGS sequence"/>
</dbReference>
<accession>A0ABN8QRL1</accession>
<reference evidence="2 3" key="1">
    <citation type="submission" date="2022-05" db="EMBL/GenBank/DDBJ databases">
        <authorList>
            <consortium name="Genoscope - CEA"/>
            <person name="William W."/>
        </authorList>
    </citation>
    <scope>NUCLEOTIDE SEQUENCE [LARGE SCALE GENOMIC DNA]</scope>
</reference>
<proteinExistence type="predicted"/>
<feature type="region of interest" description="Disordered" evidence="1">
    <location>
        <begin position="1"/>
        <end position="95"/>
    </location>
</feature>
<comment type="caution">
    <text evidence="2">The sequence shown here is derived from an EMBL/GenBank/DDBJ whole genome shotgun (WGS) entry which is preliminary data.</text>
</comment>
<dbReference type="EMBL" id="CALNXI010001378">
    <property type="protein sequence ID" value="CAH3166937.1"/>
    <property type="molecule type" value="Genomic_DNA"/>
</dbReference>
<keyword evidence="3" id="KW-1185">Reference proteome</keyword>
<name>A0ABN8QRL1_9CNID</name>
<evidence type="ECO:0000313" key="2">
    <source>
        <dbReference type="EMBL" id="CAH3166937.1"/>
    </source>
</evidence>